<proteinExistence type="predicted"/>
<dbReference type="GeneID" id="64766979"/>
<accession>A0A514DDP1</accession>
<protein>
    <submittedName>
        <fullName evidence="1">Uncharacterized protein</fullName>
    </submittedName>
</protein>
<evidence type="ECO:0000313" key="1">
    <source>
        <dbReference type="EMBL" id="QDH91733.1"/>
    </source>
</evidence>
<organism evidence="1 2">
    <name type="scientific">Mycobacterium phage Phrappuccino</name>
    <dbReference type="NCBI Taxonomy" id="2591223"/>
    <lineage>
        <taxon>Viruses</taxon>
        <taxon>Duplodnaviria</taxon>
        <taxon>Heunggongvirae</taxon>
        <taxon>Uroviricota</taxon>
        <taxon>Caudoviricetes</taxon>
        <taxon>Phrappuccinovirus</taxon>
        <taxon>Phrappuccinovirus phrappuccino</taxon>
        <taxon>Phreappuccinovirus Phrappuccino</taxon>
    </lineage>
</organism>
<name>A0A514DDP1_9CAUD</name>
<dbReference type="Proteomes" id="UP000316777">
    <property type="component" value="Segment"/>
</dbReference>
<dbReference type="EMBL" id="MK937592">
    <property type="protein sequence ID" value="QDH91733.1"/>
    <property type="molecule type" value="Genomic_DNA"/>
</dbReference>
<gene>
    <name evidence="1" type="primary">58</name>
    <name evidence="1" type="ORF">SEA_PHRAPPUCCINO_58</name>
</gene>
<dbReference type="KEGG" id="vg:64766979"/>
<dbReference type="RefSeq" id="YP_010059747.1">
    <property type="nucleotide sequence ID" value="NC_054727.1"/>
</dbReference>
<reference evidence="1 2" key="1">
    <citation type="submission" date="2019-05" db="EMBL/GenBank/DDBJ databases">
        <authorList>
            <person name="Pope W.H."/>
            <person name="Garlena R.A."/>
            <person name="Russell D.A."/>
            <person name="Jacobs-Sera D."/>
            <person name="Hatfull G.F."/>
        </authorList>
    </citation>
    <scope>NUCLEOTIDE SEQUENCE [LARGE SCALE GENOMIC DNA]</scope>
</reference>
<keyword evidence="2" id="KW-1185">Reference proteome</keyword>
<sequence length="90" mass="10391">MIMERPQTYREAADWFVEGKLTFDQLHDAMGYLPPPETRREPQSLADIYDIADEPRGPNSTFWIAVLETCGKITLDQLVELLETVAEIHR</sequence>
<evidence type="ECO:0000313" key="2">
    <source>
        <dbReference type="Proteomes" id="UP000316777"/>
    </source>
</evidence>